<dbReference type="PATRIC" id="fig|520764.3.peg.529"/>
<comment type="pathway">
    <text evidence="1">Cell wall biogenesis; peptidoglycan recycling.</text>
</comment>
<dbReference type="HAMAP" id="MF_01270">
    <property type="entry name" value="AnhMurNAc_kinase"/>
    <property type="match status" value="1"/>
</dbReference>
<dbReference type="EMBL" id="LOED01000003">
    <property type="protein sequence ID" value="KXG78435.1"/>
    <property type="molecule type" value="Genomic_DNA"/>
</dbReference>
<organism evidence="2 3">
    <name type="scientific">Fervidicola ferrireducens</name>
    <dbReference type="NCBI Taxonomy" id="520764"/>
    <lineage>
        <taxon>Bacteria</taxon>
        <taxon>Bacillati</taxon>
        <taxon>Bacillota</taxon>
        <taxon>Clostridia</taxon>
        <taxon>Thermosediminibacterales</taxon>
        <taxon>Thermosediminibacteraceae</taxon>
        <taxon>Fervidicola</taxon>
    </lineage>
</organism>
<dbReference type="STRING" id="520764.AN618_05020"/>
<comment type="caution">
    <text evidence="2">The sequence shown here is derived from an EMBL/GenBank/DDBJ whole genome shotgun (WGS) entry which is preliminary data.</text>
</comment>
<dbReference type="InterPro" id="IPR043129">
    <property type="entry name" value="ATPase_NBD"/>
</dbReference>
<sequence>MEKLYALYKKKRKKVIGLMSGTSADGIDAALVEIEGYGPGSQVELLAFYNFPYDESVRREIFKLFDLRHSTADLICRMNFKLGEYFGKAALRLCELSGIDIRDVDLIGSHGQTIYHIPGEATLQIGEPSVIAELTGRTVVADFRVRDIAAGGHGAPLVPYVEYLLYKSTKVNRALLNIGGIANITLIPKECMIDDVTAFDTGPGNMMIDEIVRWGTRGRMRFDEGGAIASKGKVDERLIEILKTHPYLKLQPPKTAGREFFGKSFTENIIEKAIELKIGFEDLVTTVTYFTAYSIGRAVKDFVLPKCKIDEILVSGGGAYNNTLVRMIKDEMKGIEVRTLEEIGQNSDAKEAIAFAVLANETIGGVCNNVPGATGAKKRVILGKIIV</sequence>
<accession>A0A140LD10</accession>
<dbReference type="InParanoid" id="A0A140LD10"/>
<gene>
    <name evidence="1 2" type="primary">anmK</name>
    <name evidence="2" type="ORF">AN618_05020</name>
</gene>
<dbReference type="OrthoDB" id="9763949at2"/>
<dbReference type="InterPro" id="IPR005338">
    <property type="entry name" value="Anhydro_N_Ac-Mur_kinase"/>
</dbReference>
<evidence type="ECO:0000313" key="2">
    <source>
        <dbReference type="EMBL" id="KXG78435.1"/>
    </source>
</evidence>
<reference evidence="2 3" key="1">
    <citation type="submission" date="2015-12" db="EMBL/GenBank/DDBJ databases">
        <title>Draft genome sequnece of Fervidicola ferrireducens strain Y170.</title>
        <authorList>
            <person name="Patel B.K."/>
        </authorList>
    </citation>
    <scope>NUCLEOTIDE SEQUENCE [LARGE SCALE GENOMIC DNA]</scope>
    <source>
        <strain evidence="2 3">Y170</strain>
    </source>
</reference>
<protein>
    <recommendedName>
        <fullName evidence="1">Anhydro-N-acetylmuramic acid kinase</fullName>
        <ecNumber evidence="1">2.7.1.170</ecNumber>
    </recommendedName>
    <alternativeName>
        <fullName evidence="1">AnhMurNAc kinase</fullName>
    </alternativeName>
</protein>
<dbReference type="SUPFAM" id="SSF53067">
    <property type="entry name" value="Actin-like ATPase domain"/>
    <property type="match status" value="1"/>
</dbReference>
<keyword evidence="1" id="KW-0547">Nucleotide-binding</keyword>
<dbReference type="PANTHER" id="PTHR30605:SF0">
    <property type="entry name" value="ANHYDRO-N-ACETYLMURAMIC ACID KINASE"/>
    <property type="match status" value="1"/>
</dbReference>
<dbReference type="Gene3D" id="3.30.420.40">
    <property type="match status" value="2"/>
</dbReference>
<comment type="function">
    <text evidence="1">Catalyzes the specific phosphorylation of 1,6-anhydro-N-acetylmuramic acid (anhMurNAc) with the simultaneous cleavage of the 1,6-anhydro ring, generating MurNAc-6-P. Is required for the utilization of anhMurNAc either imported from the medium or derived from its own cell wall murein, and thus plays a role in cell wall recycling.</text>
</comment>
<dbReference type="GO" id="GO:0009254">
    <property type="term" value="P:peptidoglycan turnover"/>
    <property type="evidence" value="ECO:0007669"/>
    <property type="project" value="UniProtKB-UniRule"/>
</dbReference>
<evidence type="ECO:0000256" key="1">
    <source>
        <dbReference type="HAMAP-Rule" id="MF_01270"/>
    </source>
</evidence>
<feature type="binding site" evidence="1">
    <location>
        <begin position="21"/>
        <end position="28"/>
    </location>
    <ligand>
        <name>ATP</name>
        <dbReference type="ChEBI" id="CHEBI:30616"/>
    </ligand>
</feature>
<dbReference type="GO" id="GO:0006040">
    <property type="term" value="P:amino sugar metabolic process"/>
    <property type="evidence" value="ECO:0007669"/>
    <property type="project" value="InterPro"/>
</dbReference>
<dbReference type="CDD" id="cd24050">
    <property type="entry name" value="ASKHA_NBD_ANMK"/>
    <property type="match status" value="1"/>
</dbReference>
<dbReference type="GO" id="GO:0097175">
    <property type="term" value="P:1,6-anhydro-N-acetyl-beta-muramic acid catabolic process"/>
    <property type="evidence" value="ECO:0007669"/>
    <property type="project" value="UniProtKB-UniRule"/>
</dbReference>
<dbReference type="EC" id="2.7.1.170" evidence="1"/>
<proteinExistence type="inferred from homology"/>
<keyword evidence="1" id="KW-0067">ATP-binding</keyword>
<keyword evidence="1 2" id="KW-0418">Kinase</keyword>
<name>A0A140LD10_9FIRM</name>
<evidence type="ECO:0000313" key="3">
    <source>
        <dbReference type="Proteomes" id="UP000070427"/>
    </source>
</evidence>
<dbReference type="RefSeq" id="WP_066351634.1">
    <property type="nucleotide sequence ID" value="NZ_LOED01000003.1"/>
</dbReference>
<dbReference type="NCBIfam" id="NF007142">
    <property type="entry name" value="PRK09585.2-1"/>
    <property type="match status" value="1"/>
</dbReference>
<dbReference type="AlphaFoldDB" id="A0A140LD10"/>
<dbReference type="UniPathway" id="UPA00544"/>
<dbReference type="PANTHER" id="PTHR30605">
    <property type="entry name" value="ANHYDRO-N-ACETYLMURAMIC ACID KINASE"/>
    <property type="match status" value="1"/>
</dbReference>
<dbReference type="GO" id="GO:0005524">
    <property type="term" value="F:ATP binding"/>
    <property type="evidence" value="ECO:0007669"/>
    <property type="project" value="UniProtKB-UniRule"/>
</dbReference>
<dbReference type="UniPathway" id="UPA00343"/>
<dbReference type="GO" id="GO:0016773">
    <property type="term" value="F:phosphotransferase activity, alcohol group as acceptor"/>
    <property type="evidence" value="ECO:0007669"/>
    <property type="project" value="UniProtKB-UniRule"/>
</dbReference>
<comment type="pathway">
    <text evidence="1">Amino-sugar metabolism; 1,6-anhydro-N-acetylmuramate degradation.</text>
</comment>
<dbReference type="NCBIfam" id="NF007148">
    <property type="entry name" value="PRK09585.3-2"/>
    <property type="match status" value="1"/>
</dbReference>
<keyword evidence="1" id="KW-0119">Carbohydrate metabolism</keyword>
<dbReference type="Proteomes" id="UP000070427">
    <property type="component" value="Unassembled WGS sequence"/>
</dbReference>
<dbReference type="GO" id="GO:0016301">
    <property type="term" value="F:kinase activity"/>
    <property type="evidence" value="ECO:0007669"/>
    <property type="project" value="UniProtKB-KW"/>
</dbReference>
<keyword evidence="3" id="KW-1185">Reference proteome</keyword>
<comment type="similarity">
    <text evidence="1">Belongs to the anhydro-N-acetylmuramic acid kinase family.</text>
</comment>
<comment type="catalytic activity">
    <reaction evidence="1">
        <text>1,6-anhydro-N-acetyl-beta-muramate + ATP + H2O = N-acetyl-D-muramate 6-phosphate + ADP + H(+)</text>
        <dbReference type="Rhea" id="RHEA:24952"/>
        <dbReference type="ChEBI" id="CHEBI:15377"/>
        <dbReference type="ChEBI" id="CHEBI:15378"/>
        <dbReference type="ChEBI" id="CHEBI:30616"/>
        <dbReference type="ChEBI" id="CHEBI:58690"/>
        <dbReference type="ChEBI" id="CHEBI:58722"/>
        <dbReference type="ChEBI" id="CHEBI:456216"/>
        <dbReference type="EC" id="2.7.1.170"/>
    </reaction>
</comment>
<dbReference type="NCBIfam" id="NF007151">
    <property type="entry name" value="PRK09585.3-6"/>
    <property type="match status" value="1"/>
</dbReference>
<keyword evidence="1 2" id="KW-0808">Transferase</keyword>
<dbReference type="Pfam" id="PF03702">
    <property type="entry name" value="AnmK"/>
    <property type="match status" value="1"/>
</dbReference>